<comment type="function">
    <text evidence="1">Metal-dependent single-stranded DNA (ssDNA) exonuclease involved in mitochondrial genome maintenance.</text>
</comment>
<feature type="compositionally biased region" description="Polar residues" evidence="2">
    <location>
        <begin position="71"/>
        <end position="84"/>
    </location>
</feature>
<feature type="active site" evidence="1">
    <location>
        <position position="291"/>
    </location>
</feature>
<accession>A0A921ZMP2</accession>
<reference evidence="4" key="1">
    <citation type="journal article" date="2016" name="Insect Biochem. Mol. Biol.">
        <title>Multifaceted biological insights from a draft genome sequence of the tobacco hornworm moth, Manduca sexta.</title>
        <authorList>
            <person name="Kanost M.R."/>
            <person name="Arrese E.L."/>
            <person name="Cao X."/>
            <person name="Chen Y.R."/>
            <person name="Chellapilla S."/>
            <person name="Goldsmith M.R."/>
            <person name="Grosse-Wilde E."/>
            <person name="Heckel D.G."/>
            <person name="Herndon N."/>
            <person name="Jiang H."/>
            <person name="Papanicolaou A."/>
            <person name="Qu J."/>
            <person name="Soulages J.L."/>
            <person name="Vogel H."/>
            <person name="Walters J."/>
            <person name="Waterhouse R.M."/>
            <person name="Ahn S.J."/>
            <person name="Almeida F.C."/>
            <person name="An C."/>
            <person name="Aqrawi P."/>
            <person name="Bretschneider A."/>
            <person name="Bryant W.B."/>
            <person name="Bucks S."/>
            <person name="Chao H."/>
            <person name="Chevignon G."/>
            <person name="Christen J.M."/>
            <person name="Clarke D.F."/>
            <person name="Dittmer N.T."/>
            <person name="Ferguson L.C.F."/>
            <person name="Garavelou S."/>
            <person name="Gordon K.H.J."/>
            <person name="Gunaratna R.T."/>
            <person name="Han Y."/>
            <person name="Hauser F."/>
            <person name="He Y."/>
            <person name="Heidel-Fischer H."/>
            <person name="Hirsh A."/>
            <person name="Hu Y."/>
            <person name="Jiang H."/>
            <person name="Kalra D."/>
            <person name="Klinner C."/>
            <person name="Konig C."/>
            <person name="Kovar C."/>
            <person name="Kroll A.R."/>
            <person name="Kuwar S.S."/>
            <person name="Lee S.L."/>
            <person name="Lehman R."/>
            <person name="Li K."/>
            <person name="Li Z."/>
            <person name="Liang H."/>
            <person name="Lovelace S."/>
            <person name="Lu Z."/>
            <person name="Mansfield J.H."/>
            <person name="McCulloch K.J."/>
            <person name="Mathew T."/>
            <person name="Morton B."/>
            <person name="Muzny D.M."/>
            <person name="Neunemann D."/>
            <person name="Ongeri F."/>
            <person name="Pauchet Y."/>
            <person name="Pu L.L."/>
            <person name="Pyrousis I."/>
            <person name="Rao X.J."/>
            <person name="Redding A."/>
            <person name="Roesel C."/>
            <person name="Sanchez-Gracia A."/>
            <person name="Schaack S."/>
            <person name="Shukla A."/>
            <person name="Tetreau G."/>
            <person name="Wang Y."/>
            <person name="Xiong G.H."/>
            <person name="Traut W."/>
            <person name="Walsh T.K."/>
            <person name="Worley K.C."/>
            <person name="Wu D."/>
            <person name="Wu W."/>
            <person name="Wu Y.Q."/>
            <person name="Zhang X."/>
            <person name="Zou Z."/>
            <person name="Zucker H."/>
            <person name="Briscoe A.D."/>
            <person name="Burmester T."/>
            <person name="Clem R.J."/>
            <person name="Feyereisen R."/>
            <person name="Grimmelikhuijzen C.J.P."/>
            <person name="Hamodrakas S.J."/>
            <person name="Hansson B.S."/>
            <person name="Huguet E."/>
            <person name="Jermiin L.S."/>
            <person name="Lan Q."/>
            <person name="Lehman H.K."/>
            <person name="Lorenzen M."/>
            <person name="Merzendorfer H."/>
            <person name="Michalopoulos I."/>
            <person name="Morton D.B."/>
            <person name="Muthukrishnan S."/>
            <person name="Oakeshott J.G."/>
            <person name="Palmer W."/>
            <person name="Park Y."/>
            <person name="Passarelli A.L."/>
            <person name="Rozas J."/>
            <person name="Schwartz L.M."/>
            <person name="Smith W."/>
            <person name="Southgate A."/>
            <person name="Vilcinskas A."/>
            <person name="Vogt R."/>
            <person name="Wang P."/>
            <person name="Werren J."/>
            <person name="Yu X.Q."/>
            <person name="Zhou J.J."/>
            <person name="Brown S.J."/>
            <person name="Scherer S.E."/>
            <person name="Richards S."/>
            <person name="Blissard G.W."/>
        </authorList>
    </citation>
    <scope>NUCLEOTIDE SEQUENCE</scope>
</reference>
<evidence type="ECO:0000256" key="1">
    <source>
        <dbReference type="HAMAP-Rule" id="MF_03030"/>
    </source>
</evidence>
<dbReference type="InterPro" id="IPR038726">
    <property type="entry name" value="PDDEXK_AddAB-type"/>
</dbReference>
<sequence>MLRPISTIGHRISFERKSKEFIRNKVVHPASILNPAEKLKLYNKENKELFGPLLETNKQKKRRVQKEAKNNHQNNRQASENTSEYLGSNALSRRLCGNVNYGPFEAFKKTMWQNTRHCVNIVGVLLNNAAVRGFKTAAVCDAARSSPAQPGYASEDKIMQIKPHKNDFAEQYPSVTLILNKTMTEDSRAALEKWKQERIAEMGLDEFNRFYQAQMAVGTKFHNTLKNYFTQPRTQLRIEKDVEGVWVSVAEVLKSISSPKAIESNVVHPVLKYRGIFDAIADYEDKPTLIEWKKSDKPRKSLALTYDNPVQLAAYFGAVCNDLNYKHFNVRDALLVIAYTDGSKADAYHLSTDKLREHWAQWLIRLEEYMKKFGNDSEKLLKGGKRMFEEELANL</sequence>
<feature type="region of interest" description="Disordered" evidence="2">
    <location>
        <begin position="59"/>
        <end position="84"/>
    </location>
</feature>
<dbReference type="GO" id="GO:0008297">
    <property type="term" value="F:single-stranded DNA exodeoxyribonuclease activity"/>
    <property type="evidence" value="ECO:0007669"/>
    <property type="project" value="UniProtKB-UniRule"/>
</dbReference>
<evidence type="ECO:0000313" key="4">
    <source>
        <dbReference type="EMBL" id="KAG6459999.1"/>
    </source>
</evidence>
<keyword evidence="1" id="KW-0496">Mitochondrion</keyword>
<dbReference type="PANTHER" id="PTHR31340:SF3">
    <property type="entry name" value="MITOCHONDRIAL GENOME MAINTENANCE EXONUCLEASE 1"/>
    <property type="match status" value="1"/>
</dbReference>
<feature type="domain" description="PD-(D/E)XK endonuclease-like" evidence="3">
    <location>
        <begin position="222"/>
        <end position="366"/>
    </location>
</feature>
<dbReference type="EMBL" id="JH668646">
    <property type="protein sequence ID" value="KAG6459999.1"/>
    <property type="molecule type" value="Genomic_DNA"/>
</dbReference>
<dbReference type="Proteomes" id="UP000791440">
    <property type="component" value="Unassembled WGS sequence"/>
</dbReference>
<comment type="similarity">
    <text evidence="1">Belongs to the MGME1 family.</text>
</comment>
<dbReference type="OrthoDB" id="5777131at2759"/>
<keyword evidence="1" id="KW-0378">Hydrolase</keyword>
<comment type="subcellular location">
    <subcellularLocation>
        <location evidence="1">Mitochondrion</location>
    </subcellularLocation>
</comment>
<dbReference type="GO" id="GO:0006264">
    <property type="term" value="P:mitochondrial DNA replication"/>
    <property type="evidence" value="ECO:0007669"/>
    <property type="project" value="TreeGrafter"/>
</dbReference>
<organism evidence="4 5">
    <name type="scientific">Manduca sexta</name>
    <name type="common">Tobacco hawkmoth</name>
    <name type="synonym">Tobacco hornworm</name>
    <dbReference type="NCBI Taxonomy" id="7130"/>
    <lineage>
        <taxon>Eukaryota</taxon>
        <taxon>Metazoa</taxon>
        <taxon>Ecdysozoa</taxon>
        <taxon>Arthropoda</taxon>
        <taxon>Hexapoda</taxon>
        <taxon>Insecta</taxon>
        <taxon>Pterygota</taxon>
        <taxon>Neoptera</taxon>
        <taxon>Endopterygota</taxon>
        <taxon>Lepidoptera</taxon>
        <taxon>Glossata</taxon>
        <taxon>Ditrysia</taxon>
        <taxon>Bombycoidea</taxon>
        <taxon>Sphingidae</taxon>
        <taxon>Sphinginae</taxon>
        <taxon>Sphingini</taxon>
        <taxon>Manduca</taxon>
    </lineage>
</organism>
<dbReference type="GO" id="GO:0043504">
    <property type="term" value="P:mitochondrial DNA repair"/>
    <property type="evidence" value="ECO:0007669"/>
    <property type="project" value="UniProtKB-UniRule"/>
</dbReference>
<evidence type="ECO:0000259" key="3">
    <source>
        <dbReference type="Pfam" id="PF12705"/>
    </source>
</evidence>
<gene>
    <name evidence="4" type="ORF">O3G_MSEX011713</name>
</gene>
<feature type="active site" evidence="1">
    <location>
        <position position="293"/>
    </location>
</feature>
<comment type="caution">
    <text evidence="4">The sequence shown here is derived from an EMBL/GenBank/DDBJ whole genome shotgun (WGS) entry which is preliminary data.</text>
</comment>
<evidence type="ECO:0000256" key="2">
    <source>
        <dbReference type="SAM" id="MobiDB-lite"/>
    </source>
</evidence>
<dbReference type="EC" id="3.1.-.-" evidence="1"/>
<keyword evidence="1" id="KW-0540">Nuclease</keyword>
<dbReference type="PANTHER" id="PTHR31340">
    <property type="entry name" value="MITOCHONDRIAL GENOME MAINTENANCE EXONUCLEASE 1"/>
    <property type="match status" value="1"/>
</dbReference>
<proteinExistence type="inferred from homology"/>
<keyword evidence="5" id="KW-1185">Reference proteome</keyword>
<dbReference type="AlphaFoldDB" id="A0A921ZMP2"/>
<dbReference type="HAMAP" id="MF_03030">
    <property type="entry name" value="MGME1"/>
    <property type="match status" value="1"/>
</dbReference>
<name>A0A921ZMP2_MANSE</name>
<protein>
    <recommendedName>
        <fullName evidence="1">Mitochondrial genome maintenance exonuclease 1</fullName>
        <ecNumber evidence="1">3.1.-.-</ecNumber>
    </recommendedName>
</protein>
<reference evidence="4" key="2">
    <citation type="submission" date="2020-12" db="EMBL/GenBank/DDBJ databases">
        <authorList>
            <person name="Kanost M."/>
        </authorList>
    </citation>
    <scope>NUCLEOTIDE SEQUENCE</scope>
</reference>
<feature type="active site" evidence="1">
    <location>
        <position position="278"/>
    </location>
</feature>
<keyword evidence="1" id="KW-0269">Exonuclease</keyword>
<evidence type="ECO:0000313" key="5">
    <source>
        <dbReference type="Proteomes" id="UP000791440"/>
    </source>
</evidence>
<dbReference type="Pfam" id="PF12705">
    <property type="entry name" value="PDDEXK_1"/>
    <property type="match status" value="1"/>
</dbReference>
<dbReference type="GO" id="GO:0005739">
    <property type="term" value="C:mitochondrion"/>
    <property type="evidence" value="ECO:0007669"/>
    <property type="project" value="UniProtKB-SubCell"/>
</dbReference>